<reference evidence="3 4" key="1">
    <citation type="submission" date="2014-02" db="EMBL/GenBank/DDBJ databases">
        <title>Vibrio fortis Dalian14 Genome Sequencing.</title>
        <authorList>
            <person name="Wang Y."/>
            <person name="Song L."/>
            <person name="Liu G."/>
            <person name="Ding J."/>
        </authorList>
    </citation>
    <scope>NUCLEOTIDE SEQUENCE [LARGE SCALE GENOMIC DNA]</scope>
    <source>
        <strain evidence="3 4">Dalian14</strain>
    </source>
</reference>
<dbReference type="EMBL" id="VWSE01000002">
    <property type="protein sequence ID" value="KAB0291652.1"/>
    <property type="molecule type" value="Genomic_DNA"/>
</dbReference>
<dbReference type="OrthoDB" id="5880145at2"/>
<dbReference type="RefSeq" id="WP_032553612.1">
    <property type="nucleotide sequence ID" value="NZ_AP025488.1"/>
</dbReference>
<accession>A0A066UQD6</accession>
<organism evidence="3 4">
    <name type="scientific">Vibrio fortis</name>
    <dbReference type="NCBI Taxonomy" id="212667"/>
    <lineage>
        <taxon>Bacteria</taxon>
        <taxon>Pseudomonadati</taxon>
        <taxon>Pseudomonadota</taxon>
        <taxon>Gammaproteobacteria</taxon>
        <taxon>Vibrionales</taxon>
        <taxon>Vibrionaceae</taxon>
        <taxon>Vibrio</taxon>
    </lineage>
</organism>
<name>A0A066UQD6_9VIBR</name>
<dbReference type="EMBL" id="JFFR01000033">
    <property type="protein sequence ID" value="KDN26359.1"/>
    <property type="molecule type" value="Genomic_DNA"/>
</dbReference>
<dbReference type="Proteomes" id="UP000326687">
    <property type="component" value="Unassembled WGS sequence"/>
</dbReference>
<reference evidence="1 6" key="3">
    <citation type="submission" date="2019-09" db="EMBL/GenBank/DDBJ databases">
        <title>Whole genome sequence of Vibrio fortis.</title>
        <authorList>
            <person name="Das S.K."/>
        </authorList>
    </citation>
    <scope>NUCLEOTIDE SEQUENCE [LARGE SCALE GENOMIC DNA]</scope>
    <source>
        <strain evidence="1 6">AN60</strain>
    </source>
</reference>
<evidence type="ECO:0000313" key="6">
    <source>
        <dbReference type="Proteomes" id="UP000326789"/>
    </source>
</evidence>
<reference evidence="2 5" key="2">
    <citation type="submission" date="2019-09" db="EMBL/GenBank/DDBJ databases">
        <title>Vibrio Fortis S7-72.</title>
        <authorList>
            <person name="Das S.K."/>
        </authorList>
    </citation>
    <scope>NUCLEOTIDE SEQUENCE [LARGE SCALE GENOMIC DNA]</scope>
    <source>
        <strain evidence="2 5">S7-72</strain>
    </source>
</reference>
<keyword evidence="4" id="KW-1185">Reference proteome</keyword>
<protein>
    <submittedName>
        <fullName evidence="3">Uncharacterized protein</fullName>
    </submittedName>
</protein>
<evidence type="ECO:0000313" key="4">
    <source>
        <dbReference type="Proteomes" id="UP000027219"/>
    </source>
</evidence>
<gene>
    <name evidence="1" type="ORF">F2P58_00410</name>
    <name evidence="2" type="ORF">F2Z80_20355</name>
    <name evidence="3" type="ORF">VFDL14_10740</name>
</gene>
<proteinExistence type="predicted"/>
<dbReference type="Proteomes" id="UP000027219">
    <property type="component" value="Unassembled WGS sequence"/>
</dbReference>
<comment type="caution">
    <text evidence="3">The sequence shown here is derived from an EMBL/GenBank/DDBJ whole genome shotgun (WGS) entry which is preliminary data.</text>
</comment>
<evidence type="ECO:0000313" key="1">
    <source>
        <dbReference type="EMBL" id="KAB0291652.1"/>
    </source>
</evidence>
<dbReference type="EMBL" id="VXDD01000003">
    <property type="protein sequence ID" value="KAB0301419.1"/>
    <property type="molecule type" value="Genomic_DNA"/>
</dbReference>
<evidence type="ECO:0000313" key="5">
    <source>
        <dbReference type="Proteomes" id="UP000326687"/>
    </source>
</evidence>
<dbReference type="AlphaFoldDB" id="A0A066UQD6"/>
<evidence type="ECO:0000313" key="2">
    <source>
        <dbReference type="EMBL" id="KAB0301419.1"/>
    </source>
</evidence>
<sequence length="67" mass="7551">MDLHTCRIVLKNKQVLTCQSVEQSLGFLEDTSQSGISMIEIDATDGHQIHSYMSHSLEESIENLMNL</sequence>
<dbReference type="Proteomes" id="UP000326789">
    <property type="component" value="Unassembled WGS sequence"/>
</dbReference>
<dbReference type="STRING" id="212667.VFDL14_10740"/>
<evidence type="ECO:0000313" key="3">
    <source>
        <dbReference type="EMBL" id="KDN26359.1"/>
    </source>
</evidence>